<dbReference type="PATRIC" id="fig|203275.8.peg.804"/>
<dbReference type="EMBL" id="CP003191">
    <property type="protein sequence ID" value="AEW20009.1"/>
    <property type="molecule type" value="Genomic_DNA"/>
</dbReference>
<dbReference type="Proteomes" id="UP000005436">
    <property type="component" value="Chromosome"/>
</dbReference>
<name>G8UPG8_TANFA</name>
<accession>G8UPG8</accession>
<dbReference type="AlphaFoldDB" id="G8UPG8"/>
<dbReference type="HOGENOM" id="CLU_055789_2_0_10"/>
<organism evidence="1 2">
    <name type="scientific">Tannerella forsythia (strain ATCC 43037 / JCM 10827 / CCUG 21028 A / KCTC 5666 / FDC 338)</name>
    <name type="common">Bacteroides forsythus</name>
    <dbReference type="NCBI Taxonomy" id="203275"/>
    <lineage>
        <taxon>Bacteria</taxon>
        <taxon>Pseudomonadati</taxon>
        <taxon>Bacteroidota</taxon>
        <taxon>Bacteroidia</taxon>
        <taxon>Bacteroidales</taxon>
        <taxon>Tannerellaceae</taxon>
        <taxon>Tannerella</taxon>
    </lineage>
</organism>
<dbReference type="eggNOG" id="ENOG50338BY">
    <property type="taxonomic scope" value="Bacteria"/>
</dbReference>
<dbReference type="Gene3D" id="2.40.160.170">
    <property type="match status" value="1"/>
</dbReference>
<evidence type="ECO:0000313" key="2">
    <source>
        <dbReference type="Proteomes" id="UP000005436"/>
    </source>
</evidence>
<evidence type="ECO:0000313" key="1">
    <source>
        <dbReference type="EMBL" id="AEW20009.1"/>
    </source>
</evidence>
<dbReference type="KEGG" id="tfo:BFO_0904"/>
<gene>
    <name evidence="1" type="ordered locus">BFO_0904</name>
</gene>
<keyword evidence="2" id="KW-1185">Reference proteome</keyword>
<sequence>MYFCCKFEKEMKKITVLLMVCGWMVSMHTAAQGGGTFSSLGAGLSMGTTGIDAELVTSLHPKWMLRGGVSALAVDFTAKMNLYDHGKEYANRTDINGEVRMVNSKILLDFYPTRSAFFVSGGFYLGNRAIAKLNGKSDRDLKWDGYIIPAEHGRIEAEVRASVFKPYAAIGYGRAIPVRRVGFRMELGAMVQGKPDIYDRHGTNLGKADINRPEFSHTLQKWVVYPVLSFRLTGRIL</sequence>
<proteinExistence type="predicted"/>
<reference evidence="2" key="1">
    <citation type="submission" date="2011-12" db="EMBL/GenBank/DDBJ databases">
        <title>Complete sequence of Tannerella forsythia ATCC 43037.</title>
        <authorList>
            <person name="Dewhirst F."/>
            <person name="Tanner A."/>
            <person name="Izard J."/>
            <person name="Brinkac L."/>
            <person name="Durkin A.S."/>
            <person name="Hostetler J."/>
            <person name="Shetty J."/>
            <person name="Torralba M."/>
            <person name="Gill S."/>
            <person name="Nelson K."/>
        </authorList>
    </citation>
    <scope>NUCLEOTIDE SEQUENCE [LARGE SCALE GENOMIC DNA]</scope>
    <source>
        <strain evidence="2">ATCC 43037 / JCM 10827 / CCUG 33226 / KCTC 5666 / FDC 338</strain>
    </source>
</reference>
<protein>
    <submittedName>
        <fullName evidence="1">Uncharacterized protein</fullName>
    </submittedName>
</protein>
<dbReference type="STRING" id="203275.BFO_0904"/>